<protein>
    <submittedName>
        <fullName evidence="2">Uncharacterized protein</fullName>
    </submittedName>
</protein>
<sequence>MLFKYTLVLLVCVILIGTSDAWLFRRRNKEKLVYTNGGVKIKLVVKRPASLVRPEKELGCKDIEGCGGIRDAPSGIGKAGGAAAAGIADGSADMRDAMAAAGVGVT</sequence>
<reference evidence="2" key="1">
    <citation type="submission" date="2022-11" db="EMBL/GenBank/DDBJ databases">
        <title>Centuries of genome instability and evolution in soft-shell clam transmissible cancer (bioRxiv).</title>
        <authorList>
            <person name="Hart S.F.M."/>
            <person name="Yonemitsu M.A."/>
            <person name="Giersch R.M."/>
            <person name="Beal B.F."/>
            <person name="Arriagada G."/>
            <person name="Davis B.W."/>
            <person name="Ostrander E.A."/>
            <person name="Goff S.P."/>
            <person name="Metzger M.J."/>
        </authorList>
    </citation>
    <scope>NUCLEOTIDE SEQUENCE</scope>
    <source>
        <strain evidence="2">MELC-2E11</strain>
        <tissue evidence="2">Siphon/mantle</tissue>
    </source>
</reference>
<organism evidence="2 3">
    <name type="scientific">Mya arenaria</name>
    <name type="common">Soft-shell clam</name>
    <dbReference type="NCBI Taxonomy" id="6604"/>
    <lineage>
        <taxon>Eukaryota</taxon>
        <taxon>Metazoa</taxon>
        <taxon>Spiralia</taxon>
        <taxon>Lophotrochozoa</taxon>
        <taxon>Mollusca</taxon>
        <taxon>Bivalvia</taxon>
        <taxon>Autobranchia</taxon>
        <taxon>Heteroconchia</taxon>
        <taxon>Euheterodonta</taxon>
        <taxon>Imparidentia</taxon>
        <taxon>Neoheterodontei</taxon>
        <taxon>Myida</taxon>
        <taxon>Myoidea</taxon>
        <taxon>Myidae</taxon>
        <taxon>Mya</taxon>
    </lineage>
</organism>
<dbReference type="Proteomes" id="UP001164746">
    <property type="component" value="Chromosome 15"/>
</dbReference>
<evidence type="ECO:0000256" key="1">
    <source>
        <dbReference type="SAM" id="SignalP"/>
    </source>
</evidence>
<name>A0ABY7G192_MYAAR</name>
<keyword evidence="3" id="KW-1185">Reference proteome</keyword>
<dbReference type="EMBL" id="CP111026">
    <property type="protein sequence ID" value="WAR28207.1"/>
    <property type="molecule type" value="Genomic_DNA"/>
</dbReference>
<keyword evidence="1" id="KW-0732">Signal</keyword>
<evidence type="ECO:0000313" key="2">
    <source>
        <dbReference type="EMBL" id="WAR28207.1"/>
    </source>
</evidence>
<gene>
    <name evidence="2" type="ORF">MAR_013911</name>
</gene>
<feature type="chain" id="PRO_5046958946" evidence="1">
    <location>
        <begin position="22"/>
        <end position="106"/>
    </location>
</feature>
<proteinExistence type="predicted"/>
<evidence type="ECO:0000313" key="3">
    <source>
        <dbReference type="Proteomes" id="UP001164746"/>
    </source>
</evidence>
<feature type="signal peptide" evidence="1">
    <location>
        <begin position="1"/>
        <end position="21"/>
    </location>
</feature>
<accession>A0ABY7G192</accession>